<dbReference type="InterPro" id="IPR048527">
    <property type="entry name" value="Sde182_C"/>
</dbReference>
<accession>A0A419S2Y3</accession>
<dbReference type="InterPro" id="IPR013783">
    <property type="entry name" value="Ig-like_fold"/>
</dbReference>
<evidence type="ECO:0000313" key="4">
    <source>
        <dbReference type="Proteomes" id="UP000283433"/>
    </source>
</evidence>
<feature type="domain" description="Cellulose-binding Sde182 C-terminal" evidence="2">
    <location>
        <begin position="364"/>
        <end position="444"/>
    </location>
</feature>
<sequence length="445" mass="49271">MDHALYWEKRIVLRSFALANQNILLSAKKQRLIVTSDIGGTDPDDEQSMVHLLVSSNQIDIEGIICGLAWLEGKLGIDVLNSIIDAYGRVLPNLKAHADGYPSGAYFKSIAKTGQAKALMAGVGEGKDSPGSELIIAAADKDDPRPIWLNAWGGANTIAQALWKVKNTRTPDEVNKFVHKIRIYDVLGQDDAGAWITKTFPNLIYIRNKAIYGWGPSDEWVKNSVRSKGVLGAKYPNRIWATEGDSPAFMHLISNGLHDANQIDQGGWGGRFDLAKVSNIRGMDFVAKSGADEPKYDPYFMFTNASEGAEAINRWKQQIWNDFSARMLWSVTDSYNKANHHPLACVNGDCTMQVIQLYAKANSTIRLNASKSSDPDGNSLKYNWFFYQEPSSYKDAIYVANSQSEIAEVVVPPNAKGKTIHIILGLSDDGEPSLTRYRRIVINVE</sequence>
<dbReference type="Pfam" id="PF21027">
    <property type="entry name" value="Sde0182_C"/>
    <property type="match status" value="1"/>
</dbReference>
<evidence type="ECO:0000313" key="3">
    <source>
        <dbReference type="EMBL" id="RKD13330.1"/>
    </source>
</evidence>
<reference evidence="3 4" key="1">
    <citation type="submission" date="2016-07" db="EMBL/GenBank/DDBJ databases">
        <title>Genome of Pelobium manganitolerans.</title>
        <authorList>
            <person name="Wu S."/>
            <person name="Wang G."/>
        </authorList>
    </citation>
    <scope>NUCLEOTIDE SEQUENCE [LARGE SCALE GENOMIC DNA]</scope>
    <source>
        <strain evidence="3 4">YS-25</strain>
    </source>
</reference>
<name>A0A419S2Y3_9SPHI</name>
<proteinExistence type="predicted"/>
<dbReference type="EMBL" id="MBTA01000028">
    <property type="protein sequence ID" value="RKD13330.1"/>
    <property type="molecule type" value="Genomic_DNA"/>
</dbReference>
<keyword evidence="4" id="KW-1185">Reference proteome</keyword>
<gene>
    <name evidence="3" type="ORF">BCY91_10810</name>
</gene>
<dbReference type="AlphaFoldDB" id="A0A419S2Y3"/>
<evidence type="ECO:0000259" key="2">
    <source>
        <dbReference type="Pfam" id="PF21027"/>
    </source>
</evidence>
<dbReference type="InterPro" id="IPR036452">
    <property type="entry name" value="Ribo_hydro-like"/>
</dbReference>
<dbReference type="Gene3D" id="3.90.245.10">
    <property type="entry name" value="Ribonucleoside hydrolase-like"/>
    <property type="match status" value="1"/>
</dbReference>
<dbReference type="SUPFAM" id="SSF53590">
    <property type="entry name" value="Nucleoside hydrolase"/>
    <property type="match status" value="1"/>
</dbReference>
<comment type="caution">
    <text evidence="3">The sequence shown here is derived from an EMBL/GenBank/DDBJ whole genome shotgun (WGS) entry which is preliminary data.</text>
</comment>
<dbReference type="Gene3D" id="2.60.40.10">
    <property type="entry name" value="Immunoglobulins"/>
    <property type="match status" value="1"/>
</dbReference>
<dbReference type="Pfam" id="PF07632">
    <property type="entry name" value="Sde182_NH-like"/>
    <property type="match status" value="1"/>
</dbReference>
<evidence type="ECO:0000259" key="1">
    <source>
        <dbReference type="Pfam" id="PF07632"/>
    </source>
</evidence>
<evidence type="ECO:0008006" key="5">
    <source>
        <dbReference type="Google" id="ProtNLM"/>
    </source>
</evidence>
<dbReference type="Proteomes" id="UP000283433">
    <property type="component" value="Unassembled WGS sequence"/>
</dbReference>
<dbReference type="InterPro" id="IPR011483">
    <property type="entry name" value="Sde182_NH-like"/>
</dbReference>
<protein>
    <recommendedName>
        <fullName evidence="5">DUF1593 domain-containing protein</fullName>
    </recommendedName>
</protein>
<dbReference type="GO" id="GO:0016799">
    <property type="term" value="F:hydrolase activity, hydrolyzing N-glycosyl compounds"/>
    <property type="evidence" value="ECO:0007669"/>
    <property type="project" value="InterPro"/>
</dbReference>
<feature type="domain" description="Cellulose-binding Sde182 nucleoside hydrolase-like" evidence="1">
    <location>
        <begin position="31"/>
        <end position="272"/>
    </location>
</feature>
<organism evidence="3 4">
    <name type="scientific">Pelobium manganitolerans</name>
    <dbReference type="NCBI Taxonomy" id="1842495"/>
    <lineage>
        <taxon>Bacteria</taxon>
        <taxon>Pseudomonadati</taxon>
        <taxon>Bacteroidota</taxon>
        <taxon>Sphingobacteriia</taxon>
        <taxon>Sphingobacteriales</taxon>
        <taxon>Sphingobacteriaceae</taxon>
        <taxon>Pelobium</taxon>
    </lineage>
</organism>